<name>A0ABT6EXL6_9SYNE</name>
<keyword evidence="2" id="KW-1185">Reference proteome</keyword>
<dbReference type="EMBL" id="JAKKUT010000002">
    <property type="protein sequence ID" value="MDG2990552.1"/>
    <property type="molecule type" value="Genomic_DNA"/>
</dbReference>
<proteinExistence type="predicted"/>
<organism evidence="1 2">
    <name type="scientific">Candidatus Synechococcus calcipolaris G9</name>
    <dbReference type="NCBI Taxonomy" id="1497997"/>
    <lineage>
        <taxon>Bacteria</taxon>
        <taxon>Bacillati</taxon>
        <taxon>Cyanobacteriota</taxon>
        <taxon>Cyanophyceae</taxon>
        <taxon>Synechococcales</taxon>
        <taxon>Synechococcaceae</taxon>
        <taxon>Synechococcus</taxon>
    </lineage>
</organism>
<evidence type="ECO:0008006" key="3">
    <source>
        <dbReference type="Google" id="ProtNLM"/>
    </source>
</evidence>
<protein>
    <recommendedName>
        <fullName evidence="3">DNA-binding protein</fullName>
    </recommendedName>
</protein>
<reference evidence="1" key="1">
    <citation type="journal article" date="2022" name="Genome Biol. Evol.">
        <title>A New Gene Family Diagnostic for Intracellular Biomineralization of Amorphous Ca Carbonates by Cyanobacteria.</title>
        <authorList>
            <person name="Benzerara K."/>
            <person name="Duprat E."/>
            <person name="Bitard-Feildel T."/>
            <person name="Caumes G."/>
            <person name="Cassier-Chauvat C."/>
            <person name="Chauvat F."/>
            <person name="Dezi M."/>
            <person name="Diop S.I."/>
            <person name="Gaschignard G."/>
            <person name="Gorgen S."/>
            <person name="Gugger M."/>
            <person name="Lopez-Garcia P."/>
            <person name="Millet M."/>
            <person name="Skouri-Panet F."/>
            <person name="Moreira D."/>
            <person name="Callebaut I."/>
        </authorList>
    </citation>
    <scope>NUCLEOTIDE SEQUENCE</scope>
    <source>
        <strain evidence="1">G9</strain>
    </source>
</reference>
<gene>
    <name evidence="1" type="ORF">L3556_06330</name>
</gene>
<dbReference type="Proteomes" id="UP001154265">
    <property type="component" value="Unassembled WGS sequence"/>
</dbReference>
<evidence type="ECO:0000313" key="2">
    <source>
        <dbReference type="Proteomes" id="UP001154265"/>
    </source>
</evidence>
<accession>A0ABT6EXL6</accession>
<reference evidence="1" key="2">
    <citation type="submission" date="2022-01" db="EMBL/GenBank/DDBJ databases">
        <authorList>
            <person name="Zivanovic Y."/>
            <person name="Moreira D."/>
            <person name="Lopez-Garcia P."/>
        </authorList>
    </citation>
    <scope>NUCLEOTIDE SEQUENCE</scope>
    <source>
        <strain evidence="1">G9</strain>
    </source>
</reference>
<dbReference type="RefSeq" id="WP_277866459.1">
    <property type="nucleotide sequence ID" value="NZ_JAKKUT010000002.1"/>
</dbReference>
<comment type="caution">
    <text evidence="1">The sequence shown here is derived from an EMBL/GenBank/DDBJ whole genome shotgun (WGS) entry which is preliminary data.</text>
</comment>
<evidence type="ECO:0000313" key="1">
    <source>
        <dbReference type="EMBL" id="MDG2990552.1"/>
    </source>
</evidence>
<sequence>MPKKRSARNSSEWVSTGVAAKYLGVQPKKLLSLLPDLRPGHHWINISGSQAKRACYRWQLKNLLAYFSQIH</sequence>